<dbReference type="Pfam" id="PF20068">
    <property type="entry name" value="Amphi-Trp"/>
    <property type="match status" value="1"/>
</dbReference>
<feature type="region of interest" description="Disordered" evidence="1">
    <location>
        <begin position="72"/>
        <end position="97"/>
    </location>
</feature>
<dbReference type="InterPro" id="IPR010879">
    <property type="entry name" value="DUF1508"/>
</dbReference>
<evidence type="ECO:0000259" key="3">
    <source>
        <dbReference type="Pfam" id="PF20068"/>
    </source>
</evidence>
<name>A0A1H3VPJ9_9EURY</name>
<proteinExistence type="predicted"/>
<evidence type="ECO:0000313" key="5">
    <source>
        <dbReference type="Proteomes" id="UP000236755"/>
    </source>
</evidence>
<dbReference type="Pfam" id="PF07411">
    <property type="entry name" value="DUF1508"/>
    <property type="match status" value="1"/>
</dbReference>
<evidence type="ECO:0000256" key="1">
    <source>
        <dbReference type="SAM" id="MobiDB-lite"/>
    </source>
</evidence>
<evidence type="ECO:0000313" key="4">
    <source>
        <dbReference type="EMBL" id="SDZ76745.1"/>
    </source>
</evidence>
<sequence>MSEEYESEIAASRADIAAVLCGIVDGITTGSLQLSDEDESIVVDIPDELTLEIEFETDGGDLSLELEMEWSQPAVEGDGATEKPSEDDAETTLPVGAADASATLARFEVFRDRGGEWRWRLRHRNGNIIATSGESYTRKHNARKGLQSVVRNAPDAEVTDETLTE</sequence>
<dbReference type="NCBIfam" id="NF041908">
    <property type="entry name" value="HVO_2922"/>
    <property type="match status" value="1"/>
</dbReference>
<accession>A0A1H3VPJ9</accession>
<organism evidence="4 5">
    <name type="scientific">Haloplanus vescus</name>
    <dbReference type="NCBI Taxonomy" id="555874"/>
    <lineage>
        <taxon>Archaea</taxon>
        <taxon>Methanobacteriati</taxon>
        <taxon>Methanobacteriota</taxon>
        <taxon>Stenosarchaea group</taxon>
        <taxon>Halobacteria</taxon>
        <taxon>Halobacteriales</taxon>
        <taxon>Haloferacaceae</taxon>
        <taxon>Haloplanus</taxon>
    </lineage>
</organism>
<feature type="domain" description="Amphi-Trp" evidence="3">
    <location>
        <begin position="4"/>
        <end position="78"/>
    </location>
</feature>
<dbReference type="NCBIfam" id="TIGR04354">
    <property type="entry name" value="amphi-Trp"/>
    <property type="match status" value="1"/>
</dbReference>
<protein>
    <submittedName>
        <fullName evidence="4">Amphi-Trp domain-containing protein</fullName>
    </submittedName>
</protein>
<dbReference type="EMBL" id="FNQT01000001">
    <property type="protein sequence ID" value="SDZ76745.1"/>
    <property type="molecule type" value="Genomic_DNA"/>
</dbReference>
<evidence type="ECO:0000259" key="2">
    <source>
        <dbReference type="Pfam" id="PF07411"/>
    </source>
</evidence>
<dbReference type="Gene3D" id="2.30.29.80">
    <property type="match status" value="1"/>
</dbReference>
<dbReference type="RefSeq" id="WP_092629959.1">
    <property type="nucleotide sequence ID" value="NZ_FNQT01000001.1"/>
</dbReference>
<dbReference type="InterPro" id="IPR027598">
    <property type="entry name" value="Amphi-Trp_dom"/>
</dbReference>
<feature type="region of interest" description="Disordered" evidence="1">
    <location>
        <begin position="137"/>
        <end position="165"/>
    </location>
</feature>
<reference evidence="4 5" key="1">
    <citation type="submission" date="2016-10" db="EMBL/GenBank/DDBJ databases">
        <authorList>
            <person name="de Groot N.N."/>
        </authorList>
    </citation>
    <scope>NUCLEOTIDE SEQUENCE [LARGE SCALE GENOMIC DNA]</scope>
    <source>
        <strain evidence="4 5">CGMCC 1.8712</strain>
    </source>
</reference>
<gene>
    <name evidence="4" type="ORF">SAMN04488065_0154</name>
</gene>
<dbReference type="InterPro" id="IPR036913">
    <property type="entry name" value="YegP-like_sf"/>
</dbReference>
<keyword evidence="5" id="KW-1185">Reference proteome</keyword>
<dbReference type="SUPFAM" id="SSF160113">
    <property type="entry name" value="YegP-like"/>
    <property type="match status" value="1"/>
</dbReference>
<dbReference type="OrthoDB" id="108721at2157"/>
<dbReference type="Proteomes" id="UP000236755">
    <property type="component" value="Unassembled WGS sequence"/>
</dbReference>
<dbReference type="AlphaFoldDB" id="A0A1H3VPJ9"/>
<feature type="domain" description="DUF1508" evidence="2">
    <location>
        <begin position="112"/>
        <end position="160"/>
    </location>
</feature>